<dbReference type="AlphaFoldDB" id="A0AAP8MHQ6"/>
<keyword evidence="10" id="KW-1185">Reference proteome</keyword>
<feature type="binding site" evidence="7">
    <location>
        <position position="60"/>
    </location>
    <ligand>
        <name>Zn(2+)</name>
        <dbReference type="ChEBI" id="CHEBI:29105"/>
        <label>2</label>
    </ligand>
</feature>
<evidence type="ECO:0000256" key="4">
    <source>
        <dbReference type="ARBA" id="ARBA00022723"/>
    </source>
</evidence>
<comment type="similarity">
    <text evidence="3 7">Belongs to the metallo-beta-lactamase superfamily. Glyoxalase II family.</text>
</comment>
<dbReference type="EMBL" id="PKUR01000001">
    <property type="protein sequence ID" value="PLW88060.1"/>
    <property type="molecule type" value="Genomic_DNA"/>
</dbReference>
<dbReference type="InterPro" id="IPR036866">
    <property type="entry name" value="RibonucZ/Hydroxyglut_hydro"/>
</dbReference>
<dbReference type="InterPro" id="IPR017782">
    <property type="entry name" value="Hydroxyacylglutathione_Hdrlase"/>
</dbReference>
<comment type="cofactor">
    <cofactor evidence="7">
        <name>Zn(2+)</name>
        <dbReference type="ChEBI" id="CHEBI:29105"/>
    </cofactor>
    <text evidence="7">Binds 2 Zn(2+) ions per subunit.</text>
</comment>
<dbReference type="SMART" id="SM00849">
    <property type="entry name" value="Lactamase_B"/>
    <property type="match status" value="1"/>
</dbReference>
<evidence type="ECO:0000256" key="2">
    <source>
        <dbReference type="ARBA" id="ARBA00004963"/>
    </source>
</evidence>
<sequence>MLTVRPITAFDDNYIWLISADSTGDAFVVDPGDPAPVLARLEEEGLNLTGILITHHHFDHVGGIGALREAFAPTVYGPDNPAIDELDVVVRAGDRVDVLGTYFDVLEVPGHTLDHIAYHSADNAQLFCGDTLFAGGCGRVFEGTPGMMHASLQQLATLPADTQVFCAHEYTLANLDFASAVEPDNQALAERITTAKSTRAAGLPTVPSTLALETATNPFMRCEAPELVDAMRRHGKLSGTTGAEVFAAVRGWKDNF</sequence>
<name>A0AAP8MHQ6_9GAMM</name>
<organism evidence="9 10">
    <name type="scientific">Halioglobus japonicus</name>
    <dbReference type="NCBI Taxonomy" id="930805"/>
    <lineage>
        <taxon>Bacteria</taxon>
        <taxon>Pseudomonadati</taxon>
        <taxon>Pseudomonadota</taxon>
        <taxon>Gammaproteobacteria</taxon>
        <taxon>Cellvibrionales</taxon>
        <taxon>Halieaceae</taxon>
        <taxon>Halioglobus</taxon>
    </lineage>
</organism>
<dbReference type="PANTHER" id="PTHR43705:SF1">
    <property type="entry name" value="HYDROXYACYLGLUTATHIONE HYDROLASE GLOB"/>
    <property type="match status" value="1"/>
</dbReference>
<reference evidence="9 10" key="1">
    <citation type="submission" date="2018-01" db="EMBL/GenBank/DDBJ databases">
        <title>The draft genome sequence of Halioglobus japonicus S1-36.</title>
        <authorList>
            <person name="Du Z.-J."/>
            <person name="Shi M.-J."/>
        </authorList>
    </citation>
    <scope>NUCLEOTIDE SEQUENCE [LARGE SCALE GENOMIC DNA]</scope>
    <source>
        <strain evidence="9 10">S1-36</strain>
    </source>
</reference>
<dbReference type="CDD" id="cd07723">
    <property type="entry name" value="hydroxyacylglutathione_hydrolase_MBL-fold"/>
    <property type="match status" value="1"/>
</dbReference>
<dbReference type="InterPro" id="IPR050110">
    <property type="entry name" value="Glyoxalase_II_hydrolase"/>
</dbReference>
<comment type="function">
    <text evidence="7">Thiolesterase that catalyzes the hydrolysis of S-D-lactoyl-glutathione to form glutathione and D-lactic acid.</text>
</comment>
<evidence type="ECO:0000256" key="6">
    <source>
        <dbReference type="ARBA" id="ARBA00022833"/>
    </source>
</evidence>
<gene>
    <name evidence="7 9" type="primary">gloB</name>
    <name evidence="9" type="ORF">C0029_05735</name>
</gene>
<dbReference type="KEGG" id="hja:BST95_12435"/>
<keyword evidence="6 7" id="KW-0862">Zinc</keyword>
<evidence type="ECO:0000256" key="3">
    <source>
        <dbReference type="ARBA" id="ARBA00006759"/>
    </source>
</evidence>
<dbReference type="GO" id="GO:0019243">
    <property type="term" value="P:methylglyoxal catabolic process to D-lactate via S-lactoyl-glutathione"/>
    <property type="evidence" value="ECO:0007669"/>
    <property type="project" value="UniProtKB-UniRule"/>
</dbReference>
<feature type="binding site" evidence="7">
    <location>
        <position position="55"/>
    </location>
    <ligand>
        <name>Zn(2+)</name>
        <dbReference type="ChEBI" id="CHEBI:29105"/>
        <label>1</label>
    </ligand>
</feature>
<dbReference type="NCBIfam" id="TIGR03413">
    <property type="entry name" value="GSH_gloB"/>
    <property type="match status" value="1"/>
</dbReference>
<dbReference type="Gene3D" id="3.60.15.10">
    <property type="entry name" value="Ribonuclease Z/Hydroxyacylglutathione hydrolase-like"/>
    <property type="match status" value="1"/>
</dbReference>
<comment type="caution">
    <text evidence="9">The sequence shown here is derived from an EMBL/GenBank/DDBJ whole genome shotgun (WGS) entry which is preliminary data.</text>
</comment>
<comment type="pathway">
    <text evidence="2 7">Secondary metabolite metabolism; methylglyoxal degradation; (R)-lactate from methylglyoxal: step 2/2.</text>
</comment>
<comment type="catalytic activity">
    <reaction evidence="1 7">
        <text>an S-(2-hydroxyacyl)glutathione + H2O = a 2-hydroxy carboxylate + glutathione + H(+)</text>
        <dbReference type="Rhea" id="RHEA:21864"/>
        <dbReference type="ChEBI" id="CHEBI:15377"/>
        <dbReference type="ChEBI" id="CHEBI:15378"/>
        <dbReference type="ChEBI" id="CHEBI:57925"/>
        <dbReference type="ChEBI" id="CHEBI:58896"/>
        <dbReference type="ChEBI" id="CHEBI:71261"/>
        <dbReference type="EC" id="3.1.2.6"/>
    </reaction>
</comment>
<dbReference type="Pfam" id="PF16123">
    <property type="entry name" value="HAGH_C"/>
    <property type="match status" value="1"/>
</dbReference>
<dbReference type="Pfam" id="PF00753">
    <property type="entry name" value="Lactamase_B"/>
    <property type="match status" value="1"/>
</dbReference>
<feature type="domain" description="Metallo-beta-lactamase" evidence="8">
    <location>
        <begin position="12"/>
        <end position="168"/>
    </location>
</feature>
<feature type="binding site" evidence="7">
    <location>
        <position position="59"/>
    </location>
    <ligand>
        <name>Zn(2+)</name>
        <dbReference type="ChEBI" id="CHEBI:29105"/>
        <label>2</label>
    </ligand>
</feature>
<protein>
    <recommendedName>
        <fullName evidence="7">Hydroxyacylglutathione hydrolase</fullName>
        <ecNumber evidence="7">3.1.2.6</ecNumber>
    </recommendedName>
    <alternativeName>
        <fullName evidence="7">Glyoxalase II</fullName>
        <shortName evidence="7">Glx II</shortName>
    </alternativeName>
</protein>
<evidence type="ECO:0000256" key="1">
    <source>
        <dbReference type="ARBA" id="ARBA00001623"/>
    </source>
</evidence>
<keyword evidence="5 7" id="KW-0378">Hydrolase</keyword>
<feature type="binding site" evidence="7">
    <location>
        <position position="168"/>
    </location>
    <ligand>
        <name>Zn(2+)</name>
        <dbReference type="ChEBI" id="CHEBI:29105"/>
        <label>2</label>
    </ligand>
</feature>
<keyword evidence="4 7" id="KW-0479">Metal-binding</keyword>
<dbReference type="GO" id="GO:0004416">
    <property type="term" value="F:hydroxyacylglutathione hydrolase activity"/>
    <property type="evidence" value="ECO:0007669"/>
    <property type="project" value="UniProtKB-UniRule"/>
</dbReference>
<feature type="binding site" evidence="7">
    <location>
        <position position="130"/>
    </location>
    <ligand>
        <name>Zn(2+)</name>
        <dbReference type="ChEBI" id="CHEBI:29105"/>
        <label>1</label>
    </ligand>
</feature>
<feature type="binding site" evidence="7">
    <location>
        <position position="57"/>
    </location>
    <ligand>
        <name>Zn(2+)</name>
        <dbReference type="ChEBI" id="CHEBI:29105"/>
        <label>1</label>
    </ligand>
</feature>
<evidence type="ECO:0000259" key="8">
    <source>
        <dbReference type="SMART" id="SM00849"/>
    </source>
</evidence>
<evidence type="ECO:0000313" key="10">
    <source>
        <dbReference type="Proteomes" id="UP000235162"/>
    </source>
</evidence>
<dbReference type="InterPro" id="IPR001279">
    <property type="entry name" value="Metallo-B-lactamas"/>
</dbReference>
<evidence type="ECO:0000256" key="7">
    <source>
        <dbReference type="HAMAP-Rule" id="MF_01374"/>
    </source>
</evidence>
<dbReference type="HAMAP" id="MF_01374">
    <property type="entry name" value="Glyoxalase_2"/>
    <property type="match status" value="1"/>
</dbReference>
<dbReference type="EC" id="3.1.2.6" evidence="7"/>
<feature type="binding site" evidence="7">
    <location>
        <position position="111"/>
    </location>
    <ligand>
        <name>Zn(2+)</name>
        <dbReference type="ChEBI" id="CHEBI:29105"/>
        <label>1</label>
    </ligand>
</feature>
<accession>A0AAP8MHQ6</accession>
<dbReference type="InterPro" id="IPR032282">
    <property type="entry name" value="HAGH_C"/>
</dbReference>
<dbReference type="RefSeq" id="WP_084199826.1">
    <property type="nucleotide sequence ID" value="NZ_BMYL01000005.1"/>
</dbReference>
<feature type="binding site" evidence="7">
    <location>
        <position position="130"/>
    </location>
    <ligand>
        <name>Zn(2+)</name>
        <dbReference type="ChEBI" id="CHEBI:29105"/>
        <label>2</label>
    </ligand>
</feature>
<dbReference type="Proteomes" id="UP000235162">
    <property type="component" value="Unassembled WGS sequence"/>
</dbReference>
<comment type="subunit">
    <text evidence="7">Monomer.</text>
</comment>
<dbReference type="GO" id="GO:0046872">
    <property type="term" value="F:metal ion binding"/>
    <property type="evidence" value="ECO:0007669"/>
    <property type="project" value="UniProtKB-KW"/>
</dbReference>
<evidence type="ECO:0000256" key="5">
    <source>
        <dbReference type="ARBA" id="ARBA00022801"/>
    </source>
</evidence>
<dbReference type="InterPro" id="IPR035680">
    <property type="entry name" value="Clx_II_MBL"/>
</dbReference>
<dbReference type="SUPFAM" id="SSF56281">
    <property type="entry name" value="Metallo-hydrolase/oxidoreductase"/>
    <property type="match status" value="1"/>
</dbReference>
<proteinExistence type="inferred from homology"/>
<dbReference type="PIRSF" id="PIRSF005457">
    <property type="entry name" value="Glx"/>
    <property type="match status" value="1"/>
</dbReference>
<dbReference type="PANTHER" id="PTHR43705">
    <property type="entry name" value="HYDROXYACYLGLUTATHIONE HYDROLASE"/>
    <property type="match status" value="1"/>
</dbReference>
<evidence type="ECO:0000313" key="9">
    <source>
        <dbReference type="EMBL" id="PLW88060.1"/>
    </source>
</evidence>